<dbReference type="PROSITE" id="PS51257">
    <property type="entry name" value="PROKAR_LIPOPROTEIN"/>
    <property type="match status" value="1"/>
</dbReference>
<proteinExistence type="predicted"/>
<dbReference type="AlphaFoldDB" id="A0A2G4TXL9"/>
<name>A0A2G4TXL9_YERBE</name>
<feature type="chain" id="PRO_5014959563" description="Lipoprotein" evidence="1">
    <location>
        <begin position="27"/>
        <end position="92"/>
    </location>
</feature>
<dbReference type="EMBL" id="PEHN01000049">
    <property type="protein sequence ID" value="PHZ25752.1"/>
    <property type="molecule type" value="Genomic_DNA"/>
</dbReference>
<protein>
    <recommendedName>
        <fullName evidence="4">Lipoprotein</fullName>
    </recommendedName>
</protein>
<feature type="signal peptide" evidence="1">
    <location>
        <begin position="1"/>
        <end position="26"/>
    </location>
</feature>
<dbReference type="Proteomes" id="UP000229378">
    <property type="component" value="Unassembled WGS sequence"/>
</dbReference>
<comment type="caution">
    <text evidence="2">The sequence shown here is derived from an EMBL/GenBank/DDBJ whole genome shotgun (WGS) entry which is preliminary data.</text>
</comment>
<keyword evidence="1" id="KW-0732">Signal</keyword>
<evidence type="ECO:0000313" key="3">
    <source>
        <dbReference type="Proteomes" id="UP000229378"/>
    </source>
</evidence>
<reference evidence="2 3" key="1">
    <citation type="submission" date="2017-10" db="EMBL/GenBank/DDBJ databases">
        <authorList>
            <person name="Banno H."/>
            <person name="Chua N.-H."/>
        </authorList>
    </citation>
    <scope>NUCLEOTIDE SEQUENCE [LARGE SCALE GENOMIC DNA]</scope>
    <source>
        <strain evidence="2 3">SCPM-O-B-7607</strain>
    </source>
</reference>
<gene>
    <name evidence="2" type="ORF">CS533_19895</name>
</gene>
<accession>A0A2G4TXL9</accession>
<evidence type="ECO:0000256" key="1">
    <source>
        <dbReference type="SAM" id="SignalP"/>
    </source>
</evidence>
<organism evidence="2 3">
    <name type="scientific">Yersinia bercovieri</name>
    <dbReference type="NCBI Taxonomy" id="634"/>
    <lineage>
        <taxon>Bacteria</taxon>
        <taxon>Pseudomonadati</taxon>
        <taxon>Pseudomonadota</taxon>
        <taxon>Gammaproteobacteria</taxon>
        <taxon>Enterobacterales</taxon>
        <taxon>Yersiniaceae</taxon>
        <taxon>Yersinia</taxon>
    </lineage>
</organism>
<sequence>MKKSLLMTSTAILFVVGTGFSTLTYACSGPHSHYSDNCEKTCSPLSEPWKTLCYFGGTQHQSQPASQMTPATLTPAMGILTPSHIPMIPLEK</sequence>
<evidence type="ECO:0008006" key="4">
    <source>
        <dbReference type="Google" id="ProtNLM"/>
    </source>
</evidence>
<evidence type="ECO:0000313" key="2">
    <source>
        <dbReference type="EMBL" id="PHZ25752.1"/>
    </source>
</evidence>